<dbReference type="Proteomes" id="UP001206925">
    <property type="component" value="Unassembled WGS sequence"/>
</dbReference>
<dbReference type="AlphaFoldDB" id="A0AAD5GCI6"/>
<reference evidence="1" key="1">
    <citation type="submission" date="2022-06" db="EMBL/GenBank/DDBJ databases">
        <title>Uncovering the hologenomic basis of an extraordinary plant invasion.</title>
        <authorList>
            <person name="Bieker V.C."/>
            <person name="Martin M.D."/>
            <person name="Gilbert T."/>
            <person name="Hodgins K."/>
            <person name="Battlay P."/>
            <person name="Petersen B."/>
            <person name="Wilson J."/>
        </authorList>
    </citation>
    <scope>NUCLEOTIDE SEQUENCE</scope>
    <source>
        <strain evidence="1">AA19_3_7</strain>
        <tissue evidence="1">Leaf</tissue>
    </source>
</reference>
<accession>A0AAD5GCI6</accession>
<dbReference type="EMBL" id="JAMZMK010009552">
    <property type="protein sequence ID" value="KAI7735133.1"/>
    <property type="molecule type" value="Genomic_DNA"/>
</dbReference>
<comment type="caution">
    <text evidence="1">The sequence shown here is derived from an EMBL/GenBank/DDBJ whole genome shotgun (WGS) entry which is preliminary data.</text>
</comment>
<evidence type="ECO:0000313" key="2">
    <source>
        <dbReference type="Proteomes" id="UP001206925"/>
    </source>
</evidence>
<keyword evidence="2" id="KW-1185">Reference proteome</keyword>
<sequence>MITAASLLLYNFYIYHISPPGYELHGRAYSYMKLFGCLL</sequence>
<proteinExistence type="predicted"/>
<evidence type="ECO:0000313" key="1">
    <source>
        <dbReference type="EMBL" id="KAI7735133.1"/>
    </source>
</evidence>
<protein>
    <submittedName>
        <fullName evidence="1">Uncharacterized protein</fullName>
    </submittedName>
</protein>
<gene>
    <name evidence="1" type="ORF">M8C21_023246</name>
</gene>
<name>A0AAD5GCI6_AMBAR</name>
<organism evidence="1 2">
    <name type="scientific">Ambrosia artemisiifolia</name>
    <name type="common">Common ragweed</name>
    <dbReference type="NCBI Taxonomy" id="4212"/>
    <lineage>
        <taxon>Eukaryota</taxon>
        <taxon>Viridiplantae</taxon>
        <taxon>Streptophyta</taxon>
        <taxon>Embryophyta</taxon>
        <taxon>Tracheophyta</taxon>
        <taxon>Spermatophyta</taxon>
        <taxon>Magnoliopsida</taxon>
        <taxon>eudicotyledons</taxon>
        <taxon>Gunneridae</taxon>
        <taxon>Pentapetalae</taxon>
        <taxon>asterids</taxon>
        <taxon>campanulids</taxon>
        <taxon>Asterales</taxon>
        <taxon>Asteraceae</taxon>
        <taxon>Asteroideae</taxon>
        <taxon>Heliantheae alliance</taxon>
        <taxon>Heliantheae</taxon>
        <taxon>Ambrosia</taxon>
    </lineage>
</organism>